<reference evidence="1" key="1">
    <citation type="submission" date="2021-01" db="EMBL/GenBank/DDBJ databases">
        <title>Adiantum capillus-veneris genome.</title>
        <authorList>
            <person name="Fang Y."/>
            <person name="Liao Q."/>
        </authorList>
    </citation>
    <scope>NUCLEOTIDE SEQUENCE</scope>
    <source>
        <strain evidence="1">H3</strain>
        <tissue evidence="1">Leaf</tissue>
    </source>
</reference>
<comment type="caution">
    <text evidence="1">The sequence shown here is derived from an EMBL/GenBank/DDBJ whole genome shotgun (WGS) entry which is preliminary data.</text>
</comment>
<accession>A0A9D4UQS8</accession>
<evidence type="ECO:0000313" key="1">
    <source>
        <dbReference type="EMBL" id="KAI5072261.1"/>
    </source>
</evidence>
<dbReference type="AlphaFoldDB" id="A0A9D4UQS8"/>
<protein>
    <submittedName>
        <fullName evidence="1">Uncharacterized protein</fullName>
    </submittedName>
</protein>
<gene>
    <name evidence="1" type="ORF">GOP47_0012367</name>
</gene>
<sequence length="163" mass="18309">MLIPSESKWLGLALVGKGYDCSSPALSPMVQGLLLCISDPTFHHTLVEADRKALVEDNLLAWFKLYTMAIADPPTAITRLKNLQRNLSAITESDAKEEKDWLESSPNLMRRFMEGLGQRLRNDPLVRQRKKHLLNGFAEVVETAPVATESLLLPAIWMRKSNP</sequence>
<proteinExistence type="predicted"/>
<organism evidence="1 2">
    <name type="scientific">Adiantum capillus-veneris</name>
    <name type="common">Maidenhair fern</name>
    <dbReference type="NCBI Taxonomy" id="13818"/>
    <lineage>
        <taxon>Eukaryota</taxon>
        <taxon>Viridiplantae</taxon>
        <taxon>Streptophyta</taxon>
        <taxon>Embryophyta</taxon>
        <taxon>Tracheophyta</taxon>
        <taxon>Polypodiopsida</taxon>
        <taxon>Polypodiidae</taxon>
        <taxon>Polypodiales</taxon>
        <taxon>Pteridineae</taxon>
        <taxon>Pteridaceae</taxon>
        <taxon>Vittarioideae</taxon>
        <taxon>Adiantum</taxon>
    </lineage>
</organism>
<keyword evidence="2" id="KW-1185">Reference proteome</keyword>
<dbReference type="EMBL" id="JABFUD020000012">
    <property type="protein sequence ID" value="KAI5072261.1"/>
    <property type="molecule type" value="Genomic_DNA"/>
</dbReference>
<evidence type="ECO:0000313" key="2">
    <source>
        <dbReference type="Proteomes" id="UP000886520"/>
    </source>
</evidence>
<dbReference type="Proteomes" id="UP000886520">
    <property type="component" value="Chromosome 12"/>
</dbReference>
<name>A0A9D4UQS8_ADICA</name>